<comment type="caution">
    <text evidence="2">The sequence shown here is derived from an EMBL/GenBank/DDBJ whole genome shotgun (WGS) entry which is preliminary data.</text>
</comment>
<dbReference type="Proteomes" id="UP000677228">
    <property type="component" value="Unassembled WGS sequence"/>
</dbReference>
<organism evidence="2 3">
    <name type="scientific">Didymodactylos carnosus</name>
    <dbReference type="NCBI Taxonomy" id="1234261"/>
    <lineage>
        <taxon>Eukaryota</taxon>
        <taxon>Metazoa</taxon>
        <taxon>Spiralia</taxon>
        <taxon>Gnathifera</taxon>
        <taxon>Rotifera</taxon>
        <taxon>Eurotatoria</taxon>
        <taxon>Bdelloidea</taxon>
        <taxon>Philodinida</taxon>
        <taxon>Philodinidae</taxon>
        <taxon>Didymodactylos</taxon>
    </lineage>
</organism>
<sequence>LLLKSKNIDYLSHVLVQSEDVQDYYPSTLSSNYNQFIDDAKLRMLELDKEADRVEEYFRDYQHRTLNKVNYVQQSDGKHKILIENFICS</sequence>
<evidence type="ECO:0000313" key="1">
    <source>
        <dbReference type="EMBL" id="CAF1649566.1"/>
    </source>
</evidence>
<dbReference type="EMBL" id="CAJOBA010093776">
    <property type="protein sequence ID" value="CAF4495271.1"/>
    <property type="molecule type" value="Genomic_DNA"/>
</dbReference>
<dbReference type="EMBL" id="CAJNOK010065594">
    <property type="protein sequence ID" value="CAF1649566.1"/>
    <property type="molecule type" value="Genomic_DNA"/>
</dbReference>
<name>A0A8S2XH55_9BILA</name>
<gene>
    <name evidence="1" type="ORF">OVA965_LOCUS44748</name>
    <name evidence="2" type="ORF">TMI583_LOCUS47733</name>
</gene>
<accession>A0A8S2XH55</accession>
<proteinExistence type="predicted"/>
<feature type="non-terminal residue" evidence="2">
    <location>
        <position position="1"/>
    </location>
</feature>
<protein>
    <submittedName>
        <fullName evidence="2">Uncharacterized protein</fullName>
    </submittedName>
</protein>
<evidence type="ECO:0000313" key="3">
    <source>
        <dbReference type="Proteomes" id="UP000682733"/>
    </source>
</evidence>
<evidence type="ECO:0000313" key="2">
    <source>
        <dbReference type="EMBL" id="CAF4495271.1"/>
    </source>
</evidence>
<dbReference type="AlphaFoldDB" id="A0A8S2XH55"/>
<dbReference type="Proteomes" id="UP000682733">
    <property type="component" value="Unassembled WGS sequence"/>
</dbReference>
<reference evidence="2" key="1">
    <citation type="submission" date="2021-02" db="EMBL/GenBank/DDBJ databases">
        <authorList>
            <person name="Nowell W R."/>
        </authorList>
    </citation>
    <scope>NUCLEOTIDE SEQUENCE</scope>
</reference>